<keyword evidence="8 15" id="KW-0720">Serine protease</keyword>
<dbReference type="GO" id="GO:0008038">
    <property type="term" value="P:neuron recognition"/>
    <property type="evidence" value="ECO:0007669"/>
    <property type="project" value="UniProtKB-ARBA"/>
</dbReference>
<gene>
    <name evidence="17" type="ORF">C0Q70_20106</name>
</gene>
<evidence type="ECO:0000256" key="13">
    <source>
        <dbReference type="ARBA" id="ARBA00023180"/>
    </source>
</evidence>
<dbReference type="PRINTS" id="PR00723">
    <property type="entry name" value="SUBTILISIN"/>
</dbReference>
<name>A0A2T7NEM6_POMCA</name>
<evidence type="ECO:0000256" key="11">
    <source>
        <dbReference type="ARBA" id="ARBA00023145"/>
    </source>
</evidence>
<dbReference type="OrthoDB" id="300641at2759"/>
<comment type="caution">
    <text evidence="17">The sequence shown here is derived from an EMBL/GenBank/DDBJ whole genome shotgun (WGS) entry which is preliminary data.</text>
</comment>
<evidence type="ECO:0000256" key="15">
    <source>
        <dbReference type="PROSITE-ProRule" id="PRU01240"/>
    </source>
</evidence>
<dbReference type="Gene3D" id="3.40.50.200">
    <property type="entry name" value="Peptidase S8/S53 domain"/>
    <property type="match status" value="1"/>
</dbReference>
<dbReference type="InterPro" id="IPR036852">
    <property type="entry name" value="Peptidase_S8/S53_dom_sf"/>
</dbReference>
<dbReference type="GO" id="GO:0005737">
    <property type="term" value="C:cytoplasm"/>
    <property type="evidence" value="ECO:0007669"/>
    <property type="project" value="UniProtKB-ARBA"/>
</dbReference>
<dbReference type="Gene3D" id="3.30.70.850">
    <property type="entry name" value="Peptidase S8, pro-domain"/>
    <property type="match status" value="1"/>
</dbReference>
<dbReference type="InterPro" id="IPR008979">
    <property type="entry name" value="Galactose-bd-like_sf"/>
</dbReference>
<dbReference type="Pfam" id="PF00082">
    <property type="entry name" value="Peptidase_S8"/>
    <property type="match status" value="1"/>
</dbReference>
<dbReference type="GO" id="GO:0012505">
    <property type="term" value="C:endomembrane system"/>
    <property type="evidence" value="ECO:0007669"/>
    <property type="project" value="UniProtKB-ARBA"/>
</dbReference>
<evidence type="ECO:0000256" key="3">
    <source>
        <dbReference type="ARBA" id="ARBA00005325"/>
    </source>
</evidence>
<dbReference type="GO" id="GO:0005615">
    <property type="term" value="C:extracellular space"/>
    <property type="evidence" value="ECO:0007669"/>
    <property type="project" value="TreeGrafter"/>
</dbReference>
<keyword evidence="4 15" id="KW-0645">Protease</keyword>
<keyword evidence="13" id="KW-0325">Glycoprotein</keyword>
<feature type="active site" description="Charge relay system" evidence="14 15">
    <location>
        <position position="258"/>
    </location>
</feature>
<comment type="cofactor">
    <cofactor evidence="1">
        <name>Ca(2+)</name>
        <dbReference type="ChEBI" id="CHEBI:29108"/>
    </cofactor>
</comment>
<evidence type="ECO:0000256" key="9">
    <source>
        <dbReference type="ARBA" id="ARBA00022837"/>
    </source>
</evidence>
<dbReference type="SUPFAM" id="SSF49785">
    <property type="entry name" value="Galactose-binding domain-like"/>
    <property type="match status" value="1"/>
</dbReference>
<evidence type="ECO:0000256" key="4">
    <source>
        <dbReference type="ARBA" id="ARBA00022670"/>
    </source>
</evidence>
<sequence>MWNVDTNRRTHGPRGFDLRRYYSDMFVESVSKTTKHLTEDQGKDNIMLKEFQLLVITVTLLCHGSEIKGENHYINKWAAQIEGGLDQATRIAKRHGYSLVEAIPHLDDFYILLRDDVPTRSKRSAHHHTRRLTEDSEVIWAEQQVSKSRVKREVKASYIRSDGSVGFNDPMYNSQWYLHGKQDEHQVRRQGPIKNMAIEEAWKTGATGKGVVLSVLDDGIEHNHTDLAQNYDPFASGDLNDNDDDPFPRYDITNENKHGTRCAGEIAMIANNGVCGVGVAFKSRIGGVRILDGKVTDEIEARSLTYNLSHIDIYSASWGPNDDGNTLEGPGKLASLALQKGVTQGRQGKGAIYMWASGNGGRMRDNCNCDGYTSSIYTLSVSSASEHGIKPWYSERCASTFTSAYSSGNMADHSVVSADLHNLCTTQHTGTSAAAPIAAGIVALALEKNPSLTWRDVQHLVAWTSNMGPLEAESGWFQNAAGFCVNPAFGFGLMDAFKLVVTADPETWVNVPPQVTCTVKASNASNLPQNLNSGHFIEVQIQTNGCEDTPNEVNYIEHIEVVFSLSYTKRGDIGASLVSPSGTETVLMEPREYDRSSEGFDEWPLMAVHFWGEKPEGTWRFRVYDKVSVYSTVVSQYYVAQGR</sequence>
<feature type="domain" description="P/Homo B" evidence="16">
    <location>
        <begin position="510"/>
        <end position="643"/>
    </location>
</feature>
<evidence type="ECO:0000256" key="2">
    <source>
        <dbReference type="ARBA" id="ARBA00004370"/>
    </source>
</evidence>
<keyword evidence="7 15" id="KW-0378">Hydrolase</keyword>
<dbReference type="FunFam" id="3.40.50.200:FF:000001">
    <property type="entry name" value="Furin 2, isoform B"/>
    <property type="match status" value="1"/>
</dbReference>
<comment type="subcellular location">
    <subcellularLocation>
        <location evidence="2">Membrane</location>
    </subcellularLocation>
</comment>
<dbReference type="GO" id="GO:0016020">
    <property type="term" value="C:membrane"/>
    <property type="evidence" value="ECO:0007669"/>
    <property type="project" value="UniProtKB-SubCell"/>
</dbReference>
<dbReference type="InterPro" id="IPR023828">
    <property type="entry name" value="Peptidase_S8_Ser-AS"/>
</dbReference>
<keyword evidence="12" id="KW-1015">Disulfide bond</keyword>
<dbReference type="InterPro" id="IPR015500">
    <property type="entry name" value="Peptidase_S8_subtilisin-rel"/>
</dbReference>
<protein>
    <recommendedName>
        <fullName evidence="16">P/Homo B domain-containing protein</fullName>
    </recommendedName>
</protein>
<accession>A0A2T7NEM6</accession>
<dbReference type="SUPFAM" id="SSF54897">
    <property type="entry name" value="Protease propeptides/inhibitors"/>
    <property type="match status" value="1"/>
</dbReference>
<evidence type="ECO:0000256" key="8">
    <source>
        <dbReference type="ARBA" id="ARBA00022825"/>
    </source>
</evidence>
<dbReference type="PANTHER" id="PTHR42884">
    <property type="entry name" value="PROPROTEIN CONVERTASE SUBTILISIN/KEXIN-RELATED"/>
    <property type="match status" value="1"/>
</dbReference>
<evidence type="ECO:0000256" key="5">
    <source>
        <dbReference type="ARBA" id="ARBA00022685"/>
    </source>
</evidence>
<evidence type="ECO:0000256" key="1">
    <source>
        <dbReference type="ARBA" id="ARBA00001913"/>
    </source>
</evidence>
<feature type="active site" description="Charge relay system" evidence="14 15">
    <location>
        <position position="432"/>
    </location>
</feature>
<dbReference type="GO" id="GO:0004252">
    <property type="term" value="F:serine-type endopeptidase activity"/>
    <property type="evidence" value="ECO:0007669"/>
    <property type="project" value="UniProtKB-UniRule"/>
</dbReference>
<keyword evidence="5" id="KW-0165">Cleavage on pair of basic residues</keyword>
<dbReference type="CDD" id="cd04059">
    <property type="entry name" value="Peptidases_S8_Protein_convertases_Kexins_Furin-like"/>
    <property type="match status" value="1"/>
</dbReference>
<dbReference type="GO" id="GO:0043005">
    <property type="term" value="C:neuron projection"/>
    <property type="evidence" value="ECO:0007669"/>
    <property type="project" value="TreeGrafter"/>
</dbReference>
<evidence type="ECO:0000256" key="6">
    <source>
        <dbReference type="ARBA" id="ARBA00022729"/>
    </source>
</evidence>
<dbReference type="Proteomes" id="UP000245119">
    <property type="component" value="Linkage Group LG13"/>
</dbReference>
<dbReference type="Pfam" id="PF01483">
    <property type="entry name" value="P_proprotein"/>
    <property type="match status" value="1"/>
</dbReference>
<dbReference type="PANTHER" id="PTHR42884:SF14">
    <property type="entry name" value="NEUROENDOCRINE CONVERTASE 1"/>
    <property type="match status" value="1"/>
</dbReference>
<evidence type="ECO:0000313" key="18">
    <source>
        <dbReference type="Proteomes" id="UP000245119"/>
    </source>
</evidence>
<reference evidence="17 18" key="1">
    <citation type="submission" date="2018-04" db="EMBL/GenBank/DDBJ databases">
        <title>The genome of golden apple snail Pomacea canaliculata provides insight into stress tolerance and invasive adaptation.</title>
        <authorList>
            <person name="Liu C."/>
            <person name="Liu B."/>
            <person name="Ren Y."/>
            <person name="Zhang Y."/>
            <person name="Wang H."/>
            <person name="Li S."/>
            <person name="Jiang F."/>
            <person name="Yin L."/>
            <person name="Zhang G."/>
            <person name="Qian W."/>
            <person name="Fan W."/>
        </authorList>
    </citation>
    <scope>NUCLEOTIDE SEQUENCE [LARGE SCALE GENOMIC DNA]</scope>
    <source>
        <strain evidence="17">SZHN2017</strain>
        <tissue evidence="17">Muscle</tissue>
    </source>
</reference>
<evidence type="ECO:0000259" key="16">
    <source>
        <dbReference type="PROSITE" id="PS51829"/>
    </source>
</evidence>
<dbReference type="SUPFAM" id="SSF52743">
    <property type="entry name" value="Subtilisin-like"/>
    <property type="match status" value="1"/>
</dbReference>
<keyword evidence="9" id="KW-0106">Calcium</keyword>
<dbReference type="AlphaFoldDB" id="A0A2T7NEM6"/>
<dbReference type="Pfam" id="PF16470">
    <property type="entry name" value="S8_pro-domain"/>
    <property type="match status" value="1"/>
</dbReference>
<dbReference type="GO" id="GO:0008104">
    <property type="term" value="P:intracellular protein localization"/>
    <property type="evidence" value="ECO:0007669"/>
    <property type="project" value="UniProtKB-ARBA"/>
</dbReference>
<dbReference type="EMBL" id="PZQS01000013">
    <property type="protein sequence ID" value="PVD19616.1"/>
    <property type="molecule type" value="Genomic_DNA"/>
</dbReference>
<dbReference type="GO" id="GO:0016486">
    <property type="term" value="P:peptide hormone processing"/>
    <property type="evidence" value="ECO:0007669"/>
    <property type="project" value="TreeGrafter"/>
</dbReference>
<organism evidence="17 18">
    <name type="scientific">Pomacea canaliculata</name>
    <name type="common">Golden apple snail</name>
    <dbReference type="NCBI Taxonomy" id="400727"/>
    <lineage>
        <taxon>Eukaryota</taxon>
        <taxon>Metazoa</taxon>
        <taxon>Spiralia</taxon>
        <taxon>Lophotrochozoa</taxon>
        <taxon>Mollusca</taxon>
        <taxon>Gastropoda</taxon>
        <taxon>Caenogastropoda</taxon>
        <taxon>Architaenioglossa</taxon>
        <taxon>Ampullarioidea</taxon>
        <taxon>Ampullariidae</taxon>
        <taxon>Pomacea</taxon>
    </lineage>
</organism>
<dbReference type="PROSITE" id="PS51892">
    <property type="entry name" value="SUBTILASE"/>
    <property type="match status" value="1"/>
</dbReference>
<comment type="similarity">
    <text evidence="3">Belongs to the peptidase S8 family. Furin subfamily.</text>
</comment>
<evidence type="ECO:0000256" key="14">
    <source>
        <dbReference type="PIRSR" id="PIRSR615500-1"/>
    </source>
</evidence>
<dbReference type="FunFam" id="2.60.120.260:FF:000006">
    <property type="entry name" value="Proprotein convertase subtilisin/kexin type 5"/>
    <property type="match status" value="1"/>
</dbReference>
<dbReference type="InterPro" id="IPR038466">
    <property type="entry name" value="S8_pro-domain_sf"/>
</dbReference>
<dbReference type="FunFam" id="3.30.70.850:FF:000001">
    <property type="entry name" value="Proprotein convertase subtilisin/kexin type 5"/>
    <property type="match status" value="1"/>
</dbReference>
<feature type="active site" description="Charge relay system" evidence="14 15">
    <location>
        <position position="217"/>
    </location>
</feature>
<dbReference type="Gene3D" id="2.60.120.260">
    <property type="entry name" value="Galactose-binding domain-like"/>
    <property type="match status" value="1"/>
</dbReference>
<dbReference type="InterPro" id="IPR022398">
    <property type="entry name" value="Peptidase_S8_His-AS"/>
</dbReference>
<dbReference type="PROSITE" id="PS00138">
    <property type="entry name" value="SUBTILASE_SER"/>
    <property type="match status" value="1"/>
</dbReference>
<dbReference type="InterPro" id="IPR034182">
    <property type="entry name" value="Kexin/furin"/>
</dbReference>
<dbReference type="PROSITE" id="PS51829">
    <property type="entry name" value="P_HOMO_B"/>
    <property type="match status" value="1"/>
</dbReference>
<evidence type="ECO:0000256" key="10">
    <source>
        <dbReference type="ARBA" id="ARBA00023136"/>
    </source>
</evidence>
<dbReference type="InterPro" id="IPR032815">
    <property type="entry name" value="S8_pro-domain"/>
</dbReference>
<dbReference type="InterPro" id="IPR000209">
    <property type="entry name" value="Peptidase_S8/S53_dom"/>
</dbReference>
<evidence type="ECO:0000256" key="7">
    <source>
        <dbReference type="ARBA" id="ARBA00022801"/>
    </source>
</evidence>
<dbReference type="InterPro" id="IPR002884">
    <property type="entry name" value="P_dom"/>
</dbReference>
<proteinExistence type="inferred from homology"/>
<dbReference type="STRING" id="400727.A0A2T7NEM6"/>
<keyword evidence="10" id="KW-0472">Membrane</keyword>
<keyword evidence="18" id="KW-1185">Reference proteome</keyword>
<evidence type="ECO:0000313" key="17">
    <source>
        <dbReference type="EMBL" id="PVD19616.1"/>
    </source>
</evidence>
<keyword evidence="6" id="KW-0732">Signal</keyword>
<dbReference type="PROSITE" id="PS00137">
    <property type="entry name" value="SUBTILASE_HIS"/>
    <property type="match status" value="1"/>
</dbReference>
<keyword evidence="11" id="KW-0865">Zymogen</keyword>
<evidence type="ECO:0000256" key="12">
    <source>
        <dbReference type="ARBA" id="ARBA00023157"/>
    </source>
</evidence>